<evidence type="ECO:0000313" key="1">
    <source>
        <dbReference type="EMBL" id="CED71549.1"/>
    </source>
</evidence>
<gene>
    <name evidence="1" type="ORF">AWOD_I_1474</name>
</gene>
<organism evidence="1 2">
    <name type="scientific">Aliivibrio wodanis</name>
    <dbReference type="NCBI Taxonomy" id="80852"/>
    <lineage>
        <taxon>Bacteria</taxon>
        <taxon>Pseudomonadati</taxon>
        <taxon>Pseudomonadota</taxon>
        <taxon>Gammaproteobacteria</taxon>
        <taxon>Vibrionales</taxon>
        <taxon>Vibrionaceae</taxon>
        <taxon>Aliivibrio</taxon>
    </lineage>
</organism>
<proteinExistence type="predicted"/>
<dbReference type="AlphaFoldDB" id="A0A090KJ28"/>
<dbReference type="KEGG" id="awd:AWOD_I_1474"/>
<dbReference type="Proteomes" id="UP000032427">
    <property type="component" value="Chromosome 1"/>
</dbReference>
<dbReference type="GeneID" id="28541031"/>
<keyword evidence="2" id="KW-1185">Reference proteome</keyword>
<dbReference type="EMBL" id="LN554846">
    <property type="protein sequence ID" value="CED71549.1"/>
    <property type="molecule type" value="Genomic_DNA"/>
</dbReference>
<protein>
    <submittedName>
        <fullName evidence="1">Uncharacterized phage protein</fullName>
    </submittedName>
</protein>
<reference evidence="2" key="1">
    <citation type="submission" date="2014-09" db="EMBL/GenBank/DDBJ databases">
        <authorList>
            <person name="Hjerde E."/>
        </authorList>
    </citation>
    <scope>NUCLEOTIDE SEQUENCE [LARGE SCALE GENOMIC DNA]</scope>
    <source>
        <strain evidence="2">06/09/139</strain>
    </source>
</reference>
<dbReference type="STRING" id="80852.AWOD_I_1474"/>
<evidence type="ECO:0000313" key="2">
    <source>
        <dbReference type="Proteomes" id="UP000032427"/>
    </source>
</evidence>
<dbReference type="OrthoDB" id="5879092at2"/>
<sequence>MNSKMFYHSPREWVTTVKDHLESKMNINIGSIYKRKAIEISEVTFSYQVGESDPYNSLSNEERSQHNIELRFMIEVPTSINEFDLEALDASCRLEREICNQFFGDAFNQEEAELVSNLPSKFDPENGIFARVVTMRQQIYVGPLDQEFYELTHCTGDNNEYHQSGIEP</sequence>
<accession>A0A090KJ28</accession>
<name>A0A090KJ28_9GAMM</name>
<dbReference type="HOGENOM" id="CLU_1625530_0_0_6"/>